<dbReference type="Proteomes" id="UP000644756">
    <property type="component" value="Unassembled WGS sequence"/>
</dbReference>
<dbReference type="SUPFAM" id="SSF53850">
    <property type="entry name" value="Periplasmic binding protein-like II"/>
    <property type="match status" value="1"/>
</dbReference>
<dbReference type="GO" id="GO:0030288">
    <property type="term" value="C:outer membrane-bounded periplasmic space"/>
    <property type="evidence" value="ECO:0007669"/>
    <property type="project" value="TreeGrafter"/>
</dbReference>
<keyword evidence="7" id="KW-0406">Ion transport</keyword>
<evidence type="ECO:0000313" key="11">
    <source>
        <dbReference type="EMBL" id="GGG00800.1"/>
    </source>
</evidence>
<keyword evidence="2" id="KW-0813">Transport</keyword>
<evidence type="ECO:0000256" key="3">
    <source>
        <dbReference type="ARBA" id="ARBA00022496"/>
    </source>
</evidence>
<dbReference type="AlphaFoldDB" id="A0A917FTP1"/>
<proteinExistence type="inferred from homology"/>
<keyword evidence="12" id="KW-1185">Reference proteome</keyword>
<protein>
    <submittedName>
        <fullName evidence="11">Iron(III) ABC transporter iron (III)-binding protein</fullName>
    </submittedName>
</protein>
<sequence>MKTRNIVLMLMLCFVMVFAAACGSAGSTNNEVNQGGAAEPTPQENTNGEAAVEEPLSGELVVYSARNEKFVDALLQKFQDETGITVKALHAGDAVVNKIIEEGNNTQADVLISNDVGSMEHLRLQGLLQGSEPEGIESIDPLYRAEDNSWFGLSARSRVLIYNKDLITEEELPQTIWELTDEKWKDQFMITRGGNGSMVAHVSALRNEWGDEKTTEWLTKVKDNAGAITDGHGDIRKAVGAGEYKFGLVNNYYYHQQLNEPSDNNVGALYPDQGEDEMGVFVNAAGVALIKGAPNESNAQHFLEWILLPENQKEFSFASKEVPLNPEIQTTEEAKRISDYKTMSMPLNKLGEVWLDTKELIEKAGLDLEIK</sequence>
<dbReference type="InterPro" id="IPR006059">
    <property type="entry name" value="SBP"/>
</dbReference>
<evidence type="ECO:0000256" key="10">
    <source>
        <dbReference type="SAM" id="SignalP"/>
    </source>
</evidence>
<reference evidence="11" key="1">
    <citation type="journal article" date="2014" name="Int. J. Syst. Evol. Microbiol.">
        <title>Complete genome sequence of Corynebacterium casei LMG S-19264T (=DSM 44701T), isolated from a smear-ripened cheese.</title>
        <authorList>
            <consortium name="US DOE Joint Genome Institute (JGI-PGF)"/>
            <person name="Walter F."/>
            <person name="Albersmeier A."/>
            <person name="Kalinowski J."/>
            <person name="Ruckert C."/>
        </authorList>
    </citation>
    <scope>NUCLEOTIDE SEQUENCE</scope>
    <source>
        <strain evidence="11">CGMCC 1.12987</strain>
    </source>
</reference>
<feature type="region of interest" description="Disordered" evidence="9">
    <location>
        <begin position="29"/>
        <end position="49"/>
    </location>
</feature>
<evidence type="ECO:0000256" key="6">
    <source>
        <dbReference type="ARBA" id="ARBA00023004"/>
    </source>
</evidence>
<dbReference type="Pfam" id="PF13416">
    <property type="entry name" value="SBP_bac_8"/>
    <property type="match status" value="1"/>
</dbReference>
<keyword evidence="4 8" id="KW-0479">Metal-binding</keyword>
<accession>A0A917FTP1</accession>
<dbReference type="PROSITE" id="PS51257">
    <property type="entry name" value="PROKAR_LIPOPROTEIN"/>
    <property type="match status" value="1"/>
</dbReference>
<keyword evidence="6 8" id="KW-0408">Iron</keyword>
<reference evidence="11" key="2">
    <citation type="submission" date="2020-09" db="EMBL/GenBank/DDBJ databases">
        <authorList>
            <person name="Sun Q."/>
            <person name="Zhou Y."/>
        </authorList>
    </citation>
    <scope>NUCLEOTIDE SEQUENCE</scope>
    <source>
        <strain evidence="11">CGMCC 1.12987</strain>
    </source>
</reference>
<dbReference type="GO" id="GO:0046872">
    <property type="term" value="F:metal ion binding"/>
    <property type="evidence" value="ECO:0007669"/>
    <property type="project" value="UniProtKB-KW"/>
</dbReference>
<keyword evidence="3" id="KW-0410">Iron transport</keyword>
<dbReference type="Gene3D" id="3.40.190.10">
    <property type="entry name" value="Periplasmic binding protein-like II"/>
    <property type="match status" value="2"/>
</dbReference>
<dbReference type="GO" id="GO:0055085">
    <property type="term" value="P:transmembrane transport"/>
    <property type="evidence" value="ECO:0007669"/>
    <property type="project" value="InterPro"/>
</dbReference>
<feature type="signal peptide" evidence="10">
    <location>
        <begin position="1"/>
        <end position="19"/>
    </location>
</feature>
<dbReference type="PANTHER" id="PTHR30006:SF15">
    <property type="entry name" value="IRON-UTILIZATION PERIPLASMIC PROTEIN"/>
    <property type="match status" value="1"/>
</dbReference>
<dbReference type="InterPro" id="IPR006061">
    <property type="entry name" value="SBP_1_CS"/>
</dbReference>
<evidence type="ECO:0000256" key="5">
    <source>
        <dbReference type="ARBA" id="ARBA00022729"/>
    </source>
</evidence>
<evidence type="ECO:0000256" key="2">
    <source>
        <dbReference type="ARBA" id="ARBA00022448"/>
    </source>
</evidence>
<evidence type="ECO:0000256" key="1">
    <source>
        <dbReference type="ARBA" id="ARBA00008520"/>
    </source>
</evidence>
<gene>
    <name evidence="11" type="ORF">GCM10010916_17400</name>
</gene>
<name>A0A917FTP1_9BACL</name>
<feature type="binding site" evidence="8">
    <location>
        <position position="253"/>
    </location>
    <ligand>
        <name>Fe cation</name>
        <dbReference type="ChEBI" id="CHEBI:24875"/>
    </ligand>
</feature>
<evidence type="ECO:0000256" key="4">
    <source>
        <dbReference type="ARBA" id="ARBA00022723"/>
    </source>
</evidence>
<keyword evidence="5 10" id="KW-0732">Signal</keyword>
<organism evidence="11 12">
    <name type="scientific">Paenibacillus abyssi</name>
    <dbReference type="NCBI Taxonomy" id="1340531"/>
    <lineage>
        <taxon>Bacteria</taxon>
        <taxon>Bacillati</taxon>
        <taxon>Bacillota</taxon>
        <taxon>Bacilli</taxon>
        <taxon>Bacillales</taxon>
        <taxon>Paenibacillaceae</taxon>
        <taxon>Paenibacillus</taxon>
    </lineage>
</organism>
<dbReference type="GO" id="GO:0006826">
    <property type="term" value="P:iron ion transport"/>
    <property type="evidence" value="ECO:0007669"/>
    <property type="project" value="UniProtKB-KW"/>
</dbReference>
<feature type="binding site" evidence="8">
    <location>
        <position position="252"/>
    </location>
    <ligand>
        <name>Fe cation</name>
        <dbReference type="ChEBI" id="CHEBI:24875"/>
    </ligand>
</feature>
<evidence type="ECO:0000313" key="12">
    <source>
        <dbReference type="Proteomes" id="UP000644756"/>
    </source>
</evidence>
<comment type="similarity">
    <text evidence="1">Belongs to the bacterial solute-binding protein 1 family.</text>
</comment>
<comment type="caution">
    <text evidence="11">The sequence shown here is derived from an EMBL/GenBank/DDBJ whole genome shotgun (WGS) entry which is preliminary data.</text>
</comment>
<dbReference type="InterPro" id="IPR026045">
    <property type="entry name" value="Ferric-bd"/>
</dbReference>
<dbReference type="PIRSF" id="PIRSF002825">
    <property type="entry name" value="CfbpA"/>
    <property type="match status" value="1"/>
</dbReference>
<evidence type="ECO:0000256" key="8">
    <source>
        <dbReference type="PIRSR" id="PIRSR002825-1"/>
    </source>
</evidence>
<feature type="chain" id="PRO_5039036073" evidence="10">
    <location>
        <begin position="20"/>
        <end position="371"/>
    </location>
</feature>
<dbReference type="RefSeq" id="WP_188530680.1">
    <property type="nucleotide sequence ID" value="NZ_BMGR01000005.1"/>
</dbReference>
<dbReference type="PANTHER" id="PTHR30006">
    <property type="entry name" value="THIAMINE-BINDING PERIPLASMIC PROTEIN-RELATED"/>
    <property type="match status" value="1"/>
</dbReference>
<evidence type="ECO:0000256" key="9">
    <source>
        <dbReference type="SAM" id="MobiDB-lite"/>
    </source>
</evidence>
<evidence type="ECO:0000256" key="7">
    <source>
        <dbReference type="ARBA" id="ARBA00023065"/>
    </source>
</evidence>
<dbReference type="PROSITE" id="PS01037">
    <property type="entry name" value="SBP_BACTERIAL_1"/>
    <property type="match status" value="1"/>
</dbReference>
<dbReference type="EMBL" id="BMGR01000005">
    <property type="protein sequence ID" value="GGG00800.1"/>
    <property type="molecule type" value="Genomic_DNA"/>
</dbReference>